<dbReference type="EMBL" id="GG738861">
    <property type="protein sequence ID" value="EFC45817.1"/>
    <property type="molecule type" value="Genomic_DNA"/>
</dbReference>
<proteinExistence type="predicted"/>
<dbReference type="AlphaFoldDB" id="D2VBL7"/>
<accession>D2VBL7</accession>
<feature type="signal peptide" evidence="3">
    <location>
        <begin position="1"/>
        <end position="20"/>
    </location>
</feature>
<feature type="chain" id="PRO_5003037404" evidence="3">
    <location>
        <begin position="21"/>
        <end position="318"/>
    </location>
</feature>
<evidence type="ECO:0000313" key="5">
    <source>
        <dbReference type="EMBL" id="EFC45817.1"/>
    </source>
</evidence>
<gene>
    <name evidence="5" type="ORF">NAEGRDRAFT_66260</name>
</gene>
<evidence type="ECO:0000256" key="3">
    <source>
        <dbReference type="SAM" id="SignalP"/>
    </source>
</evidence>
<keyword evidence="1" id="KW-1015">Disulfide bond</keyword>
<feature type="domain" description="FZ" evidence="4">
    <location>
        <begin position="172"/>
        <end position="288"/>
    </location>
</feature>
<keyword evidence="2" id="KW-1133">Transmembrane helix</keyword>
<dbReference type="InterPro" id="IPR020067">
    <property type="entry name" value="Frizzled_dom"/>
</dbReference>
<reference evidence="5 6" key="1">
    <citation type="journal article" date="2010" name="Cell">
        <title>The genome of Naegleria gruberi illuminates early eukaryotic versatility.</title>
        <authorList>
            <person name="Fritz-Laylin L.K."/>
            <person name="Prochnik S.E."/>
            <person name="Ginger M.L."/>
            <person name="Dacks J.B."/>
            <person name="Carpenter M.L."/>
            <person name="Field M.C."/>
            <person name="Kuo A."/>
            <person name="Paredez A."/>
            <person name="Chapman J."/>
            <person name="Pham J."/>
            <person name="Shu S."/>
            <person name="Neupane R."/>
            <person name="Cipriano M."/>
            <person name="Mancuso J."/>
            <person name="Tu H."/>
            <person name="Salamov A."/>
            <person name="Lindquist E."/>
            <person name="Shapiro H."/>
            <person name="Lucas S."/>
            <person name="Grigoriev I.V."/>
            <person name="Cande W.Z."/>
            <person name="Fulton C."/>
            <person name="Rokhsar D.S."/>
            <person name="Dawson S.C."/>
        </authorList>
    </citation>
    <scope>NUCLEOTIDE SEQUENCE [LARGE SCALE GENOMIC DNA]</scope>
    <source>
        <strain evidence="5 6">NEG-M</strain>
    </source>
</reference>
<dbReference type="KEGG" id="ngr:NAEGRDRAFT_66260"/>
<dbReference type="Proteomes" id="UP000006671">
    <property type="component" value="Unassembled WGS sequence"/>
</dbReference>
<dbReference type="PROSITE" id="PS50038">
    <property type="entry name" value="FZ"/>
    <property type="match status" value="1"/>
</dbReference>
<name>D2VBL7_NAEGR</name>
<keyword evidence="2" id="KW-0812">Transmembrane</keyword>
<feature type="transmembrane region" description="Helical" evidence="2">
    <location>
        <begin position="297"/>
        <end position="317"/>
    </location>
</feature>
<dbReference type="VEuPathDB" id="AmoebaDB:NAEGRDRAFT_66260"/>
<keyword evidence="2" id="KW-0472">Membrane</keyword>
<evidence type="ECO:0000259" key="4">
    <source>
        <dbReference type="PROSITE" id="PS50038"/>
    </source>
</evidence>
<protein>
    <submittedName>
        <fullName evidence="5">Predicted protein</fullName>
    </submittedName>
</protein>
<keyword evidence="3" id="KW-0732">Signal</keyword>
<dbReference type="SUPFAM" id="SSF63501">
    <property type="entry name" value="Frizzled cysteine-rich domain"/>
    <property type="match status" value="1"/>
</dbReference>
<evidence type="ECO:0000256" key="1">
    <source>
        <dbReference type="ARBA" id="ARBA00023157"/>
    </source>
</evidence>
<dbReference type="InterPro" id="IPR036790">
    <property type="entry name" value="Frizzled_dom_sf"/>
</dbReference>
<evidence type="ECO:0000256" key="2">
    <source>
        <dbReference type="SAM" id="Phobius"/>
    </source>
</evidence>
<dbReference type="InParanoid" id="D2VBL7"/>
<evidence type="ECO:0000313" key="6">
    <source>
        <dbReference type="Proteomes" id="UP000006671"/>
    </source>
</evidence>
<dbReference type="GeneID" id="8859118"/>
<organism evidence="6">
    <name type="scientific">Naegleria gruberi</name>
    <name type="common">Amoeba</name>
    <dbReference type="NCBI Taxonomy" id="5762"/>
    <lineage>
        <taxon>Eukaryota</taxon>
        <taxon>Discoba</taxon>
        <taxon>Heterolobosea</taxon>
        <taxon>Tetramitia</taxon>
        <taxon>Eutetramitia</taxon>
        <taxon>Vahlkampfiidae</taxon>
        <taxon>Naegleria</taxon>
    </lineage>
</organism>
<dbReference type="RefSeq" id="XP_002678561.1">
    <property type="nucleotide sequence ID" value="XM_002678515.1"/>
</dbReference>
<keyword evidence="6" id="KW-1185">Reference proteome</keyword>
<sequence>MRQLLLFFIVLLALMSVCCGFDVKVALPASTTTSHQTPEKKLVKSSATCHFGERTGLPPIICSDCKYCNKAPTCTNFNGEKSIFNSLQFENKNLACKLAMMREHCASSDPTNDNLWTVVSPSYYPYYNPTYRFKLCKRWTNKMSSICYSSYDVEYDSDCWDDPTFSFSEAMASDGLCKFGELVGKAPQPCPNCTACGNGNYPTCFTYNSQLQMKKLINNYGGLVNEDCFVDVKQLVCAQYHPKNQGYHYKIWSPFQACRSVCEKKRNMLCYPEWYNCNDFPTADCWDGSITVSGSYGFFQIVPFKIIFGLFVLILSLF</sequence>
<dbReference type="Gene3D" id="1.10.2000.10">
    <property type="entry name" value="Frizzled cysteine-rich domain"/>
    <property type="match status" value="1"/>
</dbReference>